<gene>
    <name evidence="10" type="ORF">A11Q_2144</name>
</gene>
<evidence type="ECO:0000313" key="11">
    <source>
        <dbReference type="Proteomes" id="UP000012040"/>
    </source>
</evidence>
<protein>
    <recommendedName>
        <fullName evidence="3">Flagellar assembly protein FliH</fullName>
    </recommendedName>
</protein>
<dbReference type="InterPro" id="IPR051472">
    <property type="entry name" value="T3SS_Stator/FliH"/>
</dbReference>
<dbReference type="PATRIC" id="fig|1184267.3.peg.2171"/>
<evidence type="ECO:0000256" key="5">
    <source>
        <dbReference type="ARBA" id="ARBA00022795"/>
    </source>
</evidence>
<dbReference type="AlphaFoldDB" id="M4VCZ6"/>
<dbReference type="PANTHER" id="PTHR34982">
    <property type="entry name" value="YOP PROTEINS TRANSLOCATION PROTEIN L"/>
    <property type="match status" value="1"/>
</dbReference>
<sequence length="262" mass="29862">MRWSSIVKTNDEEIEQSDVTVMSYVPKQFDLQTPDSALQYLQEKARGSDFVMNDVLRVLTGVEDIERKTEEQTIELKVLEKVSVLQEEAYQKAYELGLEEGRKQAVGDTSAELQQKSQMLDQLLENMQQIKEEMVRQNEAHIMKMIYEVATRLAFDHVNENQDLVLKVIKKSIEDAQADENVNVLVAPEQLAFLEHVQQSAGRQNDFLKKIKFVASDSVSVGSCVVETNYGVIDSRIEERVSKLWAELKQAVPKVKSPIEPS</sequence>
<organism evidence="10 11">
    <name type="scientific">Pseudobdellovibrio exovorus JSS</name>
    <dbReference type="NCBI Taxonomy" id="1184267"/>
    <lineage>
        <taxon>Bacteria</taxon>
        <taxon>Pseudomonadati</taxon>
        <taxon>Bdellovibrionota</taxon>
        <taxon>Bdellovibrionia</taxon>
        <taxon>Bdellovibrionales</taxon>
        <taxon>Pseudobdellovibrionaceae</taxon>
        <taxon>Pseudobdellovibrio</taxon>
    </lineage>
</organism>
<accession>M4VCZ6</accession>
<evidence type="ECO:0000256" key="3">
    <source>
        <dbReference type="ARBA" id="ARBA00016507"/>
    </source>
</evidence>
<evidence type="ECO:0000256" key="4">
    <source>
        <dbReference type="ARBA" id="ARBA00022448"/>
    </source>
</evidence>
<keyword evidence="10" id="KW-0966">Cell projection</keyword>
<comment type="similarity">
    <text evidence="2">Belongs to the FliH family.</text>
</comment>
<feature type="domain" description="Flagellar assembly protein FliH/Type III secretion system HrpE" evidence="9">
    <location>
        <begin position="115"/>
        <end position="243"/>
    </location>
</feature>
<evidence type="ECO:0000256" key="7">
    <source>
        <dbReference type="ARBA" id="ARBA00023225"/>
    </source>
</evidence>
<dbReference type="KEGG" id="bex:A11Q_2144"/>
<dbReference type="GO" id="GO:0044781">
    <property type="term" value="P:bacterial-type flagellum organization"/>
    <property type="evidence" value="ECO:0007669"/>
    <property type="project" value="UniProtKB-KW"/>
</dbReference>
<dbReference type="Pfam" id="PF02108">
    <property type="entry name" value="FliH"/>
    <property type="match status" value="1"/>
</dbReference>
<dbReference type="GO" id="GO:0015031">
    <property type="term" value="P:protein transport"/>
    <property type="evidence" value="ECO:0007669"/>
    <property type="project" value="UniProtKB-KW"/>
</dbReference>
<evidence type="ECO:0000256" key="2">
    <source>
        <dbReference type="ARBA" id="ARBA00006602"/>
    </source>
</evidence>
<dbReference type="Proteomes" id="UP000012040">
    <property type="component" value="Chromosome"/>
</dbReference>
<keyword evidence="11" id="KW-1185">Reference proteome</keyword>
<reference evidence="10 11" key="1">
    <citation type="journal article" date="2013" name="ISME J.">
        <title>By their genes ye shall know them: genomic signatures of predatory bacteria.</title>
        <authorList>
            <person name="Pasternak Z."/>
            <person name="Pietrokovski S."/>
            <person name="Rotem O."/>
            <person name="Gophna U."/>
            <person name="Lurie-Weinberger M.N."/>
            <person name="Jurkevitch E."/>
        </authorList>
    </citation>
    <scope>NUCLEOTIDE SEQUENCE [LARGE SCALE GENOMIC DNA]</scope>
    <source>
        <strain evidence="10 11">JSS</strain>
    </source>
</reference>
<dbReference type="eggNOG" id="COG1317">
    <property type="taxonomic scope" value="Bacteria"/>
</dbReference>
<comment type="function">
    <text evidence="1">Needed for flagellar regrowth and assembly.</text>
</comment>
<proteinExistence type="inferred from homology"/>
<evidence type="ECO:0000256" key="8">
    <source>
        <dbReference type="SAM" id="Coils"/>
    </source>
</evidence>
<keyword evidence="8" id="KW-0175">Coiled coil</keyword>
<dbReference type="InterPro" id="IPR018035">
    <property type="entry name" value="Flagellar_FliH/T3SS_HrpE"/>
</dbReference>
<dbReference type="OrthoDB" id="9786263at2"/>
<dbReference type="PANTHER" id="PTHR34982:SF1">
    <property type="entry name" value="FLAGELLAR ASSEMBLY PROTEIN FLIH"/>
    <property type="match status" value="1"/>
</dbReference>
<keyword evidence="10" id="KW-0969">Cilium</keyword>
<evidence type="ECO:0000256" key="1">
    <source>
        <dbReference type="ARBA" id="ARBA00003041"/>
    </source>
</evidence>
<keyword evidence="7" id="KW-1006">Bacterial flagellum protein export</keyword>
<evidence type="ECO:0000256" key="6">
    <source>
        <dbReference type="ARBA" id="ARBA00022927"/>
    </source>
</evidence>
<dbReference type="STRING" id="1184267.A11Q_2144"/>
<dbReference type="HOGENOM" id="CLU_1064216_0_0_7"/>
<keyword evidence="10" id="KW-0282">Flagellum</keyword>
<keyword evidence="4" id="KW-0813">Transport</keyword>
<dbReference type="RefSeq" id="WP_015470850.1">
    <property type="nucleotide sequence ID" value="NC_020813.1"/>
</dbReference>
<dbReference type="GO" id="GO:0005829">
    <property type="term" value="C:cytosol"/>
    <property type="evidence" value="ECO:0007669"/>
    <property type="project" value="TreeGrafter"/>
</dbReference>
<dbReference type="EMBL" id="CP003537">
    <property type="protein sequence ID" value="AGH96360.1"/>
    <property type="molecule type" value="Genomic_DNA"/>
</dbReference>
<evidence type="ECO:0000259" key="9">
    <source>
        <dbReference type="Pfam" id="PF02108"/>
    </source>
</evidence>
<feature type="coiled-coil region" evidence="8">
    <location>
        <begin position="110"/>
        <end position="140"/>
    </location>
</feature>
<name>M4VCZ6_9BACT</name>
<evidence type="ECO:0000313" key="10">
    <source>
        <dbReference type="EMBL" id="AGH96360.1"/>
    </source>
</evidence>
<keyword evidence="5" id="KW-1005">Bacterial flagellum biogenesis</keyword>
<keyword evidence="6" id="KW-0653">Protein transport</keyword>